<organism evidence="1 2">
    <name type="scientific">Phaeosphaeria nodorum (strain SN15 / ATCC MYA-4574 / FGSC 10173)</name>
    <name type="common">Glume blotch fungus</name>
    <name type="synonym">Parastagonospora nodorum</name>
    <dbReference type="NCBI Taxonomy" id="321614"/>
    <lineage>
        <taxon>Eukaryota</taxon>
        <taxon>Fungi</taxon>
        <taxon>Dikarya</taxon>
        <taxon>Ascomycota</taxon>
        <taxon>Pezizomycotina</taxon>
        <taxon>Dothideomycetes</taxon>
        <taxon>Pleosporomycetidae</taxon>
        <taxon>Pleosporales</taxon>
        <taxon>Pleosporineae</taxon>
        <taxon>Phaeosphaeriaceae</taxon>
        <taxon>Parastagonospora</taxon>
    </lineage>
</organism>
<dbReference type="InParanoid" id="Q0UHC1"/>
<dbReference type="GeneID" id="5976048"/>
<protein>
    <submittedName>
        <fullName evidence="1">Uncharacterized protein</fullName>
    </submittedName>
</protein>
<dbReference type="RefSeq" id="XP_001799149.1">
    <property type="nucleotide sequence ID" value="XM_001799097.1"/>
</dbReference>
<evidence type="ECO:0000313" key="1">
    <source>
        <dbReference type="EMBL" id="EAT84011.1"/>
    </source>
</evidence>
<dbReference type="EMBL" id="CH445337">
    <property type="protein sequence ID" value="EAT84011.1"/>
    <property type="molecule type" value="Genomic_DNA"/>
</dbReference>
<gene>
    <name evidence="1" type="ORF">SNOG_08843</name>
</gene>
<dbReference type="HOGENOM" id="CLU_3359914_0_0_1"/>
<dbReference type="KEGG" id="pno:SNOG_08843"/>
<dbReference type="Proteomes" id="UP000001055">
    <property type="component" value="Unassembled WGS sequence"/>
</dbReference>
<proteinExistence type="predicted"/>
<evidence type="ECO:0000313" key="2">
    <source>
        <dbReference type="Proteomes" id="UP000001055"/>
    </source>
</evidence>
<name>Q0UHC1_PHANO</name>
<sequence>MLWSKGTSRSSKEMLLVLGVGGMKQRQTGKRQDNVT</sequence>
<reference evidence="2" key="1">
    <citation type="journal article" date="2007" name="Plant Cell">
        <title>Dothideomycete-plant interactions illuminated by genome sequencing and EST analysis of the wheat pathogen Stagonospora nodorum.</title>
        <authorList>
            <person name="Hane J.K."/>
            <person name="Lowe R.G."/>
            <person name="Solomon P.S."/>
            <person name="Tan K.C."/>
            <person name="Schoch C.L."/>
            <person name="Spatafora J.W."/>
            <person name="Crous P.W."/>
            <person name="Kodira C."/>
            <person name="Birren B.W."/>
            <person name="Galagan J.E."/>
            <person name="Torriani S.F."/>
            <person name="McDonald B.A."/>
            <person name="Oliver R.P."/>
        </authorList>
    </citation>
    <scope>NUCLEOTIDE SEQUENCE [LARGE SCALE GENOMIC DNA]</scope>
    <source>
        <strain evidence="2">SN15 / ATCC MYA-4574 / FGSC 10173</strain>
    </source>
</reference>
<dbReference type="AlphaFoldDB" id="Q0UHC1"/>
<accession>Q0UHC1</accession>